<sequence>MQRIGNAPGPVSVIGTDDASVRAVTMPAAYGATAALWCQAARDLRAYPSWRLTPHRPSRAAARWPDRPACRYPAPTPGR</sequence>
<reference evidence="1 2" key="1">
    <citation type="submission" date="2018-03" db="EMBL/GenBank/DDBJ databases">
        <title>Sequencing of reference strains of Xanthomonas.</title>
        <authorList>
            <person name="Studholme D.J."/>
            <person name="Vicente J."/>
            <person name="Sarris P."/>
        </authorList>
    </citation>
    <scope>NUCLEOTIDE SEQUENCE [LARGE SCALE GENOMIC DNA]</scope>
    <source>
        <strain evidence="1 2">WHRI 5232</strain>
    </source>
</reference>
<proteinExistence type="predicted"/>
<gene>
    <name evidence="1" type="ORF">C7T86_00480</name>
</gene>
<dbReference type="AlphaFoldDB" id="A0AA45BXZ6"/>
<dbReference type="Proteomes" id="UP000251513">
    <property type="component" value="Unassembled WGS sequence"/>
</dbReference>
<organism evidence="1 2">
    <name type="scientific">Xanthomonas campestris pv. malvacearum</name>
    <dbReference type="NCBI Taxonomy" id="86040"/>
    <lineage>
        <taxon>Bacteria</taxon>
        <taxon>Pseudomonadati</taxon>
        <taxon>Pseudomonadota</taxon>
        <taxon>Gammaproteobacteria</taxon>
        <taxon>Lysobacterales</taxon>
        <taxon>Lysobacteraceae</taxon>
        <taxon>Xanthomonas</taxon>
    </lineage>
</organism>
<evidence type="ECO:0000313" key="1">
    <source>
        <dbReference type="EMBL" id="PUE96944.1"/>
    </source>
</evidence>
<dbReference type="EMBL" id="PYJH01000001">
    <property type="protein sequence ID" value="PUE96944.1"/>
    <property type="molecule type" value="Genomic_DNA"/>
</dbReference>
<name>A0AA45BXZ6_XANCM</name>
<accession>A0AA45BXZ6</accession>
<protein>
    <submittedName>
        <fullName evidence="1">Uncharacterized protein</fullName>
    </submittedName>
</protein>
<comment type="caution">
    <text evidence="1">The sequence shown here is derived from an EMBL/GenBank/DDBJ whole genome shotgun (WGS) entry which is preliminary data.</text>
</comment>
<evidence type="ECO:0000313" key="2">
    <source>
        <dbReference type="Proteomes" id="UP000251513"/>
    </source>
</evidence>